<accession>A0A0F0LLD1</accession>
<dbReference type="NCBIfam" id="TIGR01549">
    <property type="entry name" value="HAD-SF-IA-v1"/>
    <property type="match status" value="1"/>
</dbReference>
<evidence type="ECO:0000313" key="5">
    <source>
        <dbReference type="Proteomes" id="UP000033740"/>
    </source>
</evidence>
<evidence type="ECO:0000313" key="4">
    <source>
        <dbReference type="EMBL" id="KJL32326.1"/>
    </source>
</evidence>
<protein>
    <submittedName>
        <fullName evidence="4">(S)-2-haloacid dehalogenase 4A</fullName>
        <ecNumber evidence="4">3.8.1.2</ecNumber>
    </submittedName>
</protein>
<dbReference type="Proteomes" id="UP000033740">
    <property type="component" value="Unassembled WGS sequence"/>
</dbReference>
<dbReference type="InterPro" id="IPR023214">
    <property type="entry name" value="HAD_sf"/>
</dbReference>
<comment type="cofactor">
    <cofactor evidence="1">
        <name>Mg(2+)</name>
        <dbReference type="ChEBI" id="CHEBI:18420"/>
    </cofactor>
</comment>
<reference evidence="4 5" key="1">
    <citation type="submission" date="2015-02" db="EMBL/GenBank/DDBJ databases">
        <title>Draft genome sequences of ten Microbacterium spp. with emphasis on heavy metal contaminated environments.</title>
        <authorList>
            <person name="Corretto E."/>
        </authorList>
    </citation>
    <scope>NUCLEOTIDE SEQUENCE [LARGE SCALE GENOMIC DNA]</scope>
    <source>
        <strain evidence="4 5">ARN176</strain>
    </source>
</reference>
<dbReference type="PANTHER" id="PTHR46470">
    <property type="entry name" value="N-ACYLNEURAMINATE-9-PHOSPHATASE"/>
    <property type="match status" value="1"/>
</dbReference>
<evidence type="ECO:0000256" key="2">
    <source>
        <dbReference type="ARBA" id="ARBA00022801"/>
    </source>
</evidence>
<dbReference type="PATRIC" id="fig|582680.6.peg.2872"/>
<dbReference type="SFLD" id="SFLDG01129">
    <property type="entry name" value="C1.5:_HAD__Beta-PGM__Phosphata"/>
    <property type="match status" value="1"/>
</dbReference>
<sequence length="225" mass="24717">MFSRRLLRAAIFDLDGTLLDQRGAQDAAAVAFAAEHGIHDDGVIERWDAIAERHYRRYQRREIDFEDQRRDRARDFLERDLTDEDASTIFARYGTRYAAGLRRFDDALPVLSRAKEAGLIVGLLTNGDRAQQQGKLDRFEFGPHLDVVVCSSDLAAGKPDSRAFAAALDRLGVSASEAVMIGDSLETDVRGALAAGLQAVHLARTGARDPDVVSVGSLDELVFAD</sequence>
<dbReference type="RefSeq" id="WP_045272831.1">
    <property type="nucleotide sequence ID" value="NZ_JYIX01000037.1"/>
</dbReference>
<dbReference type="STRING" id="582680.RS86_02798"/>
<dbReference type="GO" id="GO:0044281">
    <property type="term" value="P:small molecule metabolic process"/>
    <property type="evidence" value="ECO:0007669"/>
    <property type="project" value="UniProtKB-ARBA"/>
</dbReference>
<dbReference type="AlphaFoldDB" id="A0A0F0LLD1"/>
<dbReference type="Gene3D" id="3.40.50.1000">
    <property type="entry name" value="HAD superfamily/HAD-like"/>
    <property type="match status" value="1"/>
</dbReference>
<name>A0A0F0LLD1_9MICO</name>
<keyword evidence="5" id="KW-1185">Reference proteome</keyword>
<dbReference type="Gene3D" id="1.20.120.1600">
    <property type="match status" value="1"/>
</dbReference>
<proteinExistence type="predicted"/>
<dbReference type="SFLD" id="SFLDS00003">
    <property type="entry name" value="Haloacid_Dehalogenase"/>
    <property type="match status" value="1"/>
</dbReference>
<dbReference type="PRINTS" id="PR00413">
    <property type="entry name" value="HADHALOGNASE"/>
</dbReference>
<dbReference type="InterPro" id="IPR051400">
    <property type="entry name" value="HAD-like_hydrolase"/>
</dbReference>
<keyword evidence="3" id="KW-0460">Magnesium</keyword>
<dbReference type="PANTHER" id="PTHR46470:SF4">
    <property type="entry name" value="5-AMINO-6-(5-PHOSPHO-D-RIBITYLAMINO)URACIL PHOSPHATASE YIGB"/>
    <property type="match status" value="1"/>
</dbReference>
<dbReference type="InterPro" id="IPR006439">
    <property type="entry name" value="HAD-SF_hydro_IA"/>
</dbReference>
<comment type="caution">
    <text evidence="4">The sequence shown here is derived from an EMBL/GenBank/DDBJ whole genome shotgun (WGS) entry which is preliminary data.</text>
</comment>
<evidence type="ECO:0000256" key="1">
    <source>
        <dbReference type="ARBA" id="ARBA00001946"/>
    </source>
</evidence>
<dbReference type="SUPFAM" id="SSF56784">
    <property type="entry name" value="HAD-like"/>
    <property type="match status" value="1"/>
</dbReference>
<dbReference type="Pfam" id="PF00702">
    <property type="entry name" value="Hydrolase"/>
    <property type="match status" value="1"/>
</dbReference>
<evidence type="ECO:0000256" key="3">
    <source>
        <dbReference type="ARBA" id="ARBA00022842"/>
    </source>
</evidence>
<dbReference type="EMBL" id="JYIX01000037">
    <property type="protein sequence ID" value="KJL32326.1"/>
    <property type="molecule type" value="Genomic_DNA"/>
</dbReference>
<dbReference type="GO" id="GO:0018784">
    <property type="term" value="F:(S)-2-haloacid dehalogenase activity"/>
    <property type="evidence" value="ECO:0007669"/>
    <property type="project" value="UniProtKB-EC"/>
</dbReference>
<dbReference type="EC" id="3.8.1.2" evidence="4"/>
<dbReference type="NCBIfam" id="TIGR01509">
    <property type="entry name" value="HAD-SF-IA-v3"/>
    <property type="match status" value="1"/>
</dbReference>
<organism evidence="4 5">
    <name type="scientific">Microbacterium azadirachtae</name>
    <dbReference type="NCBI Taxonomy" id="582680"/>
    <lineage>
        <taxon>Bacteria</taxon>
        <taxon>Bacillati</taxon>
        <taxon>Actinomycetota</taxon>
        <taxon>Actinomycetes</taxon>
        <taxon>Micrococcales</taxon>
        <taxon>Microbacteriaceae</taxon>
        <taxon>Microbacterium</taxon>
    </lineage>
</organism>
<keyword evidence="2 4" id="KW-0378">Hydrolase</keyword>
<gene>
    <name evidence="4" type="primary">hdl IVa</name>
    <name evidence="4" type="ORF">RS86_02798</name>
</gene>
<dbReference type="InterPro" id="IPR036412">
    <property type="entry name" value="HAD-like_sf"/>
</dbReference>